<dbReference type="STRING" id="1179773.BN6_36410"/>
<reference evidence="2 3" key="1">
    <citation type="journal article" date="2012" name="BMC Genomics">
        <title>Complete genome sequence of Saccharothrix espanaensis DSM 44229T and comparison to the other completely sequenced Pseudonocardiaceae.</title>
        <authorList>
            <person name="Strobel T."/>
            <person name="Al-Dilaimi A."/>
            <person name="Blom J."/>
            <person name="Gessner A."/>
            <person name="Kalinowski J."/>
            <person name="Luzhetska M."/>
            <person name="Puhler A."/>
            <person name="Szczepanowski R."/>
            <person name="Bechthold A."/>
            <person name="Ruckert C."/>
        </authorList>
    </citation>
    <scope>NUCLEOTIDE SEQUENCE [LARGE SCALE GENOMIC DNA]</scope>
    <source>
        <strain evidence="3">ATCC 51144 / DSM 44229 / JCM 9112 / NBRC 15066 / NRRL 15764</strain>
    </source>
</reference>
<dbReference type="AlphaFoldDB" id="K0JXR8"/>
<keyword evidence="3" id="KW-1185">Reference proteome</keyword>
<name>K0JXR8_SACES</name>
<proteinExistence type="predicted"/>
<dbReference type="BioCyc" id="SESP1179773:BN6_RS17640-MONOMER"/>
<evidence type="ECO:0000313" key="2">
    <source>
        <dbReference type="EMBL" id="CCH30936.1"/>
    </source>
</evidence>
<dbReference type="Proteomes" id="UP000006281">
    <property type="component" value="Chromosome"/>
</dbReference>
<protein>
    <submittedName>
        <fullName evidence="2">TPR repeat-containing protein</fullName>
    </submittedName>
</protein>
<evidence type="ECO:0000259" key="1">
    <source>
        <dbReference type="Pfam" id="PF12770"/>
    </source>
</evidence>
<feature type="domain" description="CHAT" evidence="1">
    <location>
        <begin position="668"/>
        <end position="891"/>
    </location>
</feature>
<evidence type="ECO:0000313" key="3">
    <source>
        <dbReference type="Proteomes" id="UP000006281"/>
    </source>
</evidence>
<dbReference type="Gene3D" id="1.25.40.10">
    <property type="entry name" value="Tetratricopeptide repeat domain"/>
    <property type="match status" value="1"/>
</dbReference>
<dbReference type="EMBL" id="HE804045">
    <property type="protein sequence ID" value="CCH30936.1"/>
    <property type="molecule type" value="Genomic_DNA"/>
</dbReference>
<organism evidence="2 3">
    <name type="scientific">Saccharothrix espanaensis (strain ATCC 51144 / DSM 44229 / JCM 9112 / NBRC 15066 / NRRL 15764)</name>
    <dbReference type="NCBI Taxonomy" id="1179773"/>
    <lineage>
        <taxon>Bacteria</taxon>
        <taxon>Bacillati</taxon>
        <taxon>Actinomycetota</taxon>
        <taxon>Actinomycetes</taxon>
        <taxon>Pseudonocardiales</taxon>
        <taxon>Pseudonocardiaceae</taxon>
        <taxon>Saccharothrix</taxon>
    </lineage>
</organism>
<dbReference type="InterPro" id="IPR024983">
    <property type="entry name" value="CHAT_dom"/>
</dbReference>
<dbReference type="SUPFAM" id="SSF48452">
    <property type="entry name" value="TPR-like"/>
    <property type="match status" value="1"/>
</dbReference>
<dbReference type="PATRIC" id="fig|1179773.3.peg.3641"/>
<sequence length="909" mass="97011">MTVIRDEAVVVREVRELHRSGVDASCAGQHREAVRDLRRGLSLADAINPADPGIRADWLVARIRLSSTLAALTAETAGPAAGLAGLDEVRRLIDQVTDPLLSAELCGSVEHNRGLLLLNAGRTEEGIAVLDGALDHEERRLAAGTPEPRLVEPIVKTLWSRGTAHTKLGSVAQARQDLTRAESLATEHGLTSRAADASHALGRLDLRVGDVPAALRRYESSERAYRAQDLDVPVLLGLHRAQALMAAGLADEAGNQLDTVLPALRAEESITRDLADVELYRAVAAYMTGEFDLARAMAASAWQRMRRWGCETCVANATLVALRVDTAVALAADETFEGEALVGEALGDGTCEGESRSEGGDAGGAGEAPWVVSRRVLARRALDFADGLALPRLAEQAALARMLAVRLEIRRGALDAAERILAGVPRTGRLTPIEHRMLRRLCRAELAVARGRTAAALAEIRAGLTDLDHVRDRMGGLELLSGTALHGRDLSDLAVHLVLSGGNPRRLFAWLERTRAQTYRYEPLTRFDNPELAERIAEIRTLTQSIHQAKHEGHPTTALRARRAERMREANRLGWHTGRWGRSRPVAALAEVMAQLGDRALVSFACSEAGLVAVVVVGSEVRLARLGSADRAGEAARMLNADLNALAPDHLPRQLSDVLAASARKQAELINEQVVRPLVELVGDRDLVIVPTGALYAVPWGVLPSLHGRPTVVAPSATAWLAADRAVRRPDGRTVLARGPDLPAAVGEIDKLGANYATATLLSDDRATVAAVLDALDGAEIAHLAAHGVHEPENALFSRLELVDGPLYAHEVAGLANPPRQVVLASCELALSRIRPGDEPLGFASALLASGSHMVVAPLSRVGDQACAAAMDDYHRHLAAGAEPAVALADAIAVDPLRRPFVCLGSGRR</sequence>
<dbReference type="Pfam" id="PF12770">
    <property type="entry name" value="CHAT"/>
    <property type="match status" value="1"/>
</dbReference>
<dbReference type="InterPro" id="IPR011990">
    <property type="entry name" value="TPR-like_helical_dom_sf"/>
</dbReference>
<dbReference type="HOGENOM" id="CLU_009955_0_0_11"/>
<dbReference type="eggNOG" id="COG4995">
    <property type="taxonomic scope" value="Bacteria"/>
</dbReference>
<accession>K0JXR8</accession>
<gene>
    <name evidence="2" type="ordered locus">BN6_36410</name>
</gene>
<dbReference type="KEGG" id="sesp:BN6_36410"/>